<gene>
    <name evidence="2" type="ORF">PLEPLA_LOCUS39495</name>
</gene>
<keyword evidence="3" id="KW-1185">Reference proteome</keyword>
<proteinExistence type="predicted"/>
<evidence type="ECO:0000256" key="1">
    <source>
        <dbReference type="SAM" id="MobiDB-lite"/>
    </source>
</evidence>
<feature type="region of interest" description="Disordered" evidence="1">
    <location>
        <begin position="1"/>
        <end position="24"/>
    </location>
</feature>
<reference evidence="2" key="1">
    <citation type="submission" date="2020-03" db="EMBL/GenBank/DDBJ databases">
        <authorList>
            <person name="Weist P."/>
        </authorList>
    </citation>
    <scope>NUCLEOTIDE SEQUENCE</scope>
</reference>
<dbReference type="AlphaFoldDB" id="A0A9N7Z7Q1"/>
<feature type="compositionally biased region" description="Basic and acidic residues" evidence="1">
    <location>
        <begin position="1"/>
        <end position="18"/>
    </location>
</feature>
<accession>A0A9N7Z7Q1</accession>
<dbReference type="EMBL" id="CADEAL010004102">
    <property type="protein sequence ID" value="CAB1451769.1"/>
    <property type="molecule type" value="Genomic_DNA"/>
</dbReference>
<comment type="caution">
    <text evidence="2">The sequence shown here is derived from an EMBL/GenBank/DDBJ whole genome shotgun (WGS) entry which is preliminary data.</text>
</comment>
<name>A0A9N7Z7Q1_PLEPL</name>
<protein>
    <submittedName>
        <fullName evidence="2">Uncharacterized protein</fullName>
    </submittedName>
</protein>
<dbReference type="Proteomes" id="UP001153269">
    <property type="component" value="Unassembled WGS sequence"/>
</dbReference>
<sequence>MERPNCETSTEKRGDSSADSRPVSALYAGAELQTRRETPHRLLIQAGLDPVESRWPSATGAEIIEMDQARPLPSPAPFLLPHFAVSPPNGVPSISHAPPAVREEQAVMDANHFPCLPVQPRGLSENLSPGFPP</sequence>
<organism evidence="2 3">
    <name type="scientific">Pleuronectes platessa</name>
    <name type="common">European plaice</name>
    <dbReference type="NCBI Taxonomy" id="8262"/>
    <lineage>
        <taxon>Eukaryota</taxon>
        <taxon>Metazoa</taxon>
        <taxon>Chordata</taxon>
        <taxon>Craniata</taxon>
        <taxon>Vertebrata</taxon>
        <taxon>Euteleostomi</taxon>
        <taxon>Actinopterygii</taxon>
        <taxon>Neopterygii</taxon>
        <taxon>Teleostei</taxon>
        <taxon>Neoteleostei</taxon>
        <taxon>Acanthomorphata</taxon>
        <taxon>Carangaria</taxon>
        <taxon>Pleuronectiformes</taxon>
        <taxon>Pleuronectoidei</taxon>
        <taxon>Pleuronectidae</taxon>
        <taxon>Pleuronectes</taxon>
    </lineage>
</organism>
<evidence type="ECO:0000313" key="2">
    <source>
        <dbReference type="EMBL" id="CAB1451769.1"/>
    </source>
</evidence>
<evidence type="ECO:0000313" key="3">
    <source>
        <dbReference type="Proteomes" id="UP001153269"/>
    </source>
</evidence>